<keyword evidence="2" id="KW-1003">Cell membrane</keyword>
<proteinExistence type="predicted"/>
<feature type="domain" description="ABC3 transporter permease C-terminal" evidence="7">
    <location>
        <begin position="263"/>
        <end position="378"/>
    </location>
</feature>
<accession>A0A975AU00</accession>
<dbReference type="InterPro" id="IPR003838">
    <property type="entry name" value="ABC3_permease_C"/>
</dbReference>
<evidence type="ECO:0000313" key="8">
    <source>
        <dbReference type="EMBL" id="QSZ26564.1"/>
    </source>
</evidence>
<comment type="subcellular location">
    <subcellularLocation>
        <location evidence="1">Cell membrane</location>
        <topology evidence="1">Multi-pass membrane protein</topology>
    </subcellularLocation>
</comment>
<sequence length="773" mass="87543">MKYLLRKLLRDLWDMRIQFFSVFLMSFLGVLIYTGIEGVWLGMDKQLNAWIKTSNLADAWVSGNMVSDGDISKIKNLNGIKEVQPTIIINTKADISNNTRDLQLMSINPNRNSISKPYIIAGDSFSESQNAVWINEDFAKENHININDNIKVSVNKKQITLIVRGLILSPEYISYTGSTTALQPDYKQYGYGYVSEQTMKQILKVSGYNQLKLIYSSDTNFSDLEQKIENILGAKYYNISDRTNFRGISNYIDKIAQIRKLSILFSLVFFLLALLTMQTTMKRLIETERTQIGTLKALGYHNKQLLLHFGLYGFIISLLGVTVGLITAPHTITPILLNLQKKFYSMPVWKGQNSFVAYVVSGLVILCCTITSILASKKGVIEMPAEALRNEAPRGGKQILWEHFSGFWNTLSFEWKWSLRDMSRNKGRTFMGIISVTGSMMLLIASFGLWDSLVGTNQFLYGKQYDYYVKIILQPDATEDNCMSLFNLVNKNGQWLEEKNGEIRTAKNQKNIAVEILERGLFIHLKDESGAVIPLPTSGVLITHKLAEEMGIQKGSTIQFHIVGNTDYITADVSDIITIPYPQGVYLSKDCWEKYGNSFKPTALLSGTNMKIDDISNLPYVKETTTLQKQLDDVNNVLNSVQMIVFLLLAAAVLLNVVVLYDLGVLNFTERKREYATMKVMGFHQKEIRTIIFRESIFNTVIGWLLGVPIGIQFLKIYVGSVTTDNFEYRPMITLLSFIIASCITIGTSMFVCMLISRKVKKLDMIESLKSVE</sequence>
<feature type="transmembrane region" description="Helical" evidence="6">
    <location>
        <begin position="263"/>
        <end position="285"/>
    </location>
</feature>
<feature type="transmembrane region" description="Helical" evidence="6">
    <location>
        <begin position="696"/>
        <end position="715"/>
    </location>
</feature>
<dbReference type="Pfam" id="PF02687">
    <property type="entry name" value="FtsX"/>
    <property type="match status" value="2"/>
</dbReference>
<keyword evidence="5 6" id="KW-0472">Membrane</keyword>
<dbReference type="Proteomes" id="UP000671913">
    <property type="component" value="Chromosome"/>
</dbReference>
<evidence type="ECO:0000256" key="6">
    <source>
        <dbReference type="SAM" id="Phobius"/>
    </source>
</evidence>
<feature type="transmembrane region" description="Helical" evidence="6">
    <location>
        <begin position="355"/>
        <end position="375"/>
    </location>
</feature>
<feature type="transmembrane region" description="Helical" evidence="6">
    <location>
        <begin position="430"/>
        <end position="450"/>
    </location>
</feature>
<evidence type="ECO:0000256" key="4">
    <source>
        <dbReference type="ARBA" id="ARBA00022989"/>
    </source>
</evidence>
<dbReference type="PANTHER" id="PTHR30287:SF1">
    <property type="entry name" value="INNER MEMBRANE PROTEIN"/>
    <property type="match status" value="1"/>
</dbReference>
<dbReference type="PANTHER" id="PTHR30287">
    <property type="entry name" value="MEMBRANE COMPONENT OF PREDICTED ABC SUPERFAMILY METABOLITE UPTAKE TRANSPORTER"/>
    <property type="match status" value="1"/>
</dbReference>
<keyword evidence="3 6" id="KW-0812">Transmembrane</keyword>
<keyword evidence="4 6" id="KW-1133">Transmembrane helix</keyword>
<evidence type="ECO:0000256" key="2">
    <source>
        <dbReference type="ARBA" id="ARBA00022475"/>
    </source>
</evidence>
<evidence type="ECO:0000256" key="1">
    <source>
        <dbReference type="ARBA" id="ARBA00004651"/>
    </source>
</evidence>
<evidence type="ECO:0000256" key="3">
    <source>
        <dbReference type="ARBA" id="ARBA00022692"/>
    </source>
</evidence>
<dbReference type="RefSeq" id="WP_284679240.1">
    <property type="nucleotide sequence ID" value="NZ_CP060096.1"/>
</dbReference>
<keyword evidence="9" id="KW-1185">Reference proteome</keyword>
<reference evidence="8" key="1">
    <citation type="submission" date="2020-08" db="EMBL/GenBank/DDBJ databases">
        <title>Genomic insights into the carbon and energy metabolism of the first obligate autotrophic acetogenic bacterium Aceticella autotrophica gen. nov., sp. nov.</title>
        <authorList>
            <person name="Toshchakov S.V."/>
            <person name="Elcheninov A.G."/>
            <person name="Kublanov I.V."/>
            <person name="Frolov E.N."/>
            <person name="Lebedinsky A.V."/>
        </authorList>
    </citation>
    <scope>NUCLEOTIDE SEQUENCE</scope>
    <source>
        <strain evidence="8">3443-3Ac</strain>
    </source>
</reference>
<protein>
    <submittedName>
        <fullName evidence="8">ABC transporter permease</fullName>
    </submittedName>
</protein>
<name>A0A975AU00_9THEO</name>
<organism evidence="8 9">
    <name type="scientific">Aceticella autotrophica</name>
    <dbReference type="NCBI Taxonomy" id="2755338"/>
    <lineage>
        <taxon>Bacteria</taxon>
        <taxon>Bacillati</taxon>
        <taxon>Bacillota</taxon>
        <taxon>Clostridia</taxon>
        <taxon>Thermoanaerobacterales</taxon>
        <taxon>Thermoanaerobacteraceae</taxon>
        <taxon>Aceticella</taxon>
    </lineage>
</organism>
<feature type="transmembrane region" description="Helical" evidence="6">
    <location>
        <begin position="643"/>
        <end position="663"/>
    </location>
</feature>
<feature type="transmembrane region" description="Helical" evidence="6">
    <location>
        <begin position="305"/>
        <end position="328"/>
    </location>
</feature>
<dbReference type="EMBL" id="CP060096">
    <property type="protein sequence ID" value="QSZ26564.1"/>
    <property type="molecule type" value="Genomic_DNA"/>
</dbReference>
<dbReference type="KEGG" id="aaut:ACETAC_06495"/>
<dbReference type="AlphaFoldDB" id="A0A975AU00"/>
<feature type="transmembrane region" description="Helical" evidence="6">
    <location>
        <begin position="735"/>
        <end position="756"/>
    </location>
</feature>
<gene>
    <name evidence="8" type="ORF">ACETAC_06495</name>
</gene>
<dbReference type="InterPro" id="IPR038766">
    <property type="entry name" value="Membrane_comp_ABC_pdt"/>
</dbReference>
<evidence type="ECO:0000259" key="7">
    <source>
        <dbReference type="Pfam" id="PF02687"/>
    </source>
</evidence>
<evidence type="ECO:0000256" key="5">
    <source>
        <dbReference type="ARBA" id="ARBA00023136"/>
    </source>
</evidence>
<feature type="transmembrane region" description="Helical" evidence="6">
    <location>
        <begin position="20"/>
        <end position="43"/>
    </location>
</feature>
<evidence type="ECO:0000313" key="9">
    <source>
        <dbReference type="Proteomes" id="UP000671913"/>
    </source>
</evidence>
<dbReference type="GO" id="GO:0005886">
    <property type="term" value="C:plasma membrane"/>
    <property type="evidence" value="ECO:0007669"/>
    <property type="project" value="UniProtKB-SubCell"/>
</dbReference>
<feature type="domain" description="ABC3 transporter permease C-terminal" evidence="7">
    <location>
        <begin position="647"/>
        <end position="763"/>
    </location>
</feature>